<accession>A0A834R2W3</accession>
<reference evidence="5" key="1">
    <citation type="journal article" date="2020" name="PLoS Negl. Trop. Dis.">
        <title>High-quality nuclear genome for Sarcoptes scabiei-A critical resource for a neglected parasite.</title>
        <authorList>
            <person name="Korhonen P.K."/>
            <person name="Gasser R.B."/>
            <person name="Ma G."/>
            <person name="Wang T."/>
            <person name="Stroehlein A.J."/>
            <person name="Young N.D."/>
            <person name="Ang C.S."/>
            <person name="Fernando D.D."/>
            <person name="Lu H.C."/>
            <person name="Taylor S."/>
            <person name="Reynolds S.L."/>
            <person name="Mofiz E."/>
            <person name="Najaraj S.H."/>
            <person name="Gowda H."/>
            <person name="Madugundu A."/>
            <person name="Renuse S."/>
            <person name="Holt D."/>
            <person name="Pandey A."/>
            <person name="Papenfuss A.T."/>
            <person name="Fischer K."/>
        </authorList>
    </citation>
    <scope>NUCLEOTIDE SEQUENCE [LARGE SCALE GENOMIC DNA]</scope>
</reference>
<dbReference type="PANTHER" id="PTHR11439:SF440">
    <property type="entry name" value="INTEGRASE CATALYTIC DOMAIN-CONTAINING PROTEIN"/>
    <property type="match status" value="1"/>
</dbReference>
<evidence type="ECO:0000313" key="3">
    <source>
        <dbReference type="EMBL" id="KAF7487716.1"/>
    </source>
</evidence>
<dbReference type="Proteomes" id="UP000070412">
    <property type="component" value="Unassembled WGS sequence"/>
</dbReference>
<name>A0A834R2W3_SARSC</name>
<dbReference type="Pfam" id="PF00098">
    <property type="entry name" value="zf-CCHC"/>
    <property type="match status" value="1"/>
</dbReference>
<reference evidence="3" key="2">
    <citation type="submission" date="2020-01" db="EMBL/GenBank/DDBJ databases">
        <authorList>
            <person name="Korhonen P.K.K."/>
            <person name="Guangxu M.G."/>
            <person name="Wang T.W."/>
            <person name="Stroehlein A.J.S."/>
            <person name="Young N.D."/>
            <person name="Ang C.-S.A."/>
            <person name="Fernando D.W.F."/>
            <person name="Lu H.L."/>
            <person name="Taylor S.T."/>
            <person name="Ehtesham M.E.M."/>
            <person name="Najaraj S.H.N."/>
            <person name="Harsha G.H.G."/>
            <person name="Madugundu A.M."/>
            <person name="Renuse S.R."/>
            <person name="Holt D.H."/>
            <person name="Pandey A.P."/>
            <person name="Papenfuss A.P."/>
            <person name="Gasser R.B.G."/>
            <person name="Fischer K.F."/>
        </authorList>
    </citation>
    <scope>NUCLEOTIDE SEQUENCE</scope>
    <source>
        <strain evidence="3">SSS_KF_BRIS2020</strain>
    </source>
</reference>
<proteinExistence type="predicted"/>
<keyword evidence="1" id="KW-0862">Zinc</keyword>
<dbReference type="CDD" id="cd09272">
    <property type="entry name" value="RNase_HI_RT_Ty1"/>
    <property type="match status" value="1"/>
</dbReference>
<dbReference type="EnsemblMetazoa" id="SSS_5458s_mrna">
    <property type="protein sequence ID" value="KAF7487716.1"/>
    <property type="gene ID" value="SSS_5458"/>
</dbReference>
<gene>
    <name evidence="3" type="ORF">SSS_5458</name>
</gene>
<keyword evidence="5" id="KW-1185">Reference proteome</keyword>
<dbReference type="PROSITE" id="PS50158">
    <property type="entry name" value="ZF_CCHC"/>
    <property type="match status" value="1"/>
</dbReference>
<dbReference type="SMART" id="SM00343">
    <property type="entry name" value="ZnF_C2HC"/>
    <property type="match status" value="1"/>
</dbReference>
<dbReference type="PANTHER" id="PTHR11439">
    <property type="entry name" value="GAG-POL-RELATED RETROTRANSPOSON"/>
    <property type="match status" value="1"/>
</dbReference>
<evidence type="ECO:0000313" key="5">
    <source>
        <dbReference type="Proteomes" id="UP000070412"/>
    </source>
</evidence>
<dbReference type="EMBL" id="WVUK01000066">
    <property type="protein sequence ID" value="KAF7487716.1"/>
    <property type="molecule type" value="Genomic_DNA"/>
</dbReference>
<evidence type="ECO:0000313" key="4">
    <source>
        <dbReference type="EnsemblMetazoa" id="KAF7487716.1"/>
    </source>
</evidence>
<dbReference type="AlphaFoldDB" id="A0A834R2W3"/>
<reference evidence="4" key="3">
    <citation type="submission" date="2022-06" db="UniProtKB">
        <authorList>
            <consortium name="EnsemblMetazoa"/>
        </authorList>
    </citation>
    <scope>IDENTIFICATION</scope>
</reference>
<protein>
    <submittedName>
        <fullName evidence="3">Copia protein</fullName>
    </submittedName>
</protein>
<dbReference type="InterPro" id="IPR036875">
    <property type="entry name" value="Znf_CCHC_sf"/>
</dbReference>
<evidence type="ECO:0000259" key="2">
    <source>
        <dbReference type="PROSITE" id="PS50158"/>
    </source>
</evidence>
<dbReference type="InterPro" id="IPR001878">
    <property type="entry name" value="Znf_CCHC"/>
</dbReference>
<dbReference type="InterPro" id="IPR054722">
    <property type="entry name" value="PolX-like_BBD"/>
</dbReference>
<dbReference type="GO" id="GO:0003676">
    <property type="term" value="F:nucleic acid binding"/>
    <property type="evidence" value="ECO:0007669"/>
    <property type="project" value="InterPro"/>
</dbReference>
<keyword evidence="1" id="KW-0863">Zinc-finger</keyword>
<dbReference type="Gene3D" id="4.10.60.10">
    <property type="entry name" value="Zinc finger, CCHC-type"/>
    <property type="match status" value="1"/>
</dbReference>
<organism evidence="3">
    <name type="scientific">Sarcoptes scabiei</name>
    <name type="common">Itch mite</name>
    <name type="synonym">Acarus scabiei</name>
    <dbReference type="NCBI Taxonomy" id="52283"/>
    <lineage>
        <taxon>Eukaryota</taxon>
        <taxon>Metazoa</taxon>
        <taxon>Ecdysozoa</taxon>
        <taxon>Arthropoda</taxon>
        <taxon>Chelicerata</taxon>
        <taxon>Arachnida</taxon>
        <taxon>Acari</taxon>
        <taxon>Acariformes</taxon>
        <taxon>Sarcoptiformes</taxon>
        <taxon>Astigmata</taxon>
        <taxon>Psoroptidia</taxon>
        <taxon>Sarcoptoidea</taxon>
        <taxon>Sarcoptidae</taxon>
        <taxon>Sarcoptinae</taxon>
        <taxon>Sarcoptes</taxon>
    </lineage>
</organism>
<dbReference type="GO" id="GO:0008270">
    <property type="term" value="F:zinc ion binding"/>
    <property type="evidence" value="ECO:0007669"/>
    <property type="project" value="UniProtKB-KW"/>
</dbReference>
<sequence>MPRPAKSVISNSSTFAMSNENFIILTGQEVWNAWKTQLTAYLFGSELESAIEEELPENDPINRKVLPKIVCSLSPEILNSMPSTKSCYRLWQALQAKFEVKHRAMIGEKASIIMNKCIDVQNIEEDIAELTDCWRAINYCETMMSEKCFVMLVVQKCKGKMPYPEIFESSNDDYAMDKVFPSLIASAKAVRKIAKPDFGRIKRNPPICFNCKEIGHLAKDCKSDLSYRILNKSNSQQYSDRVVNIASNSILANRWILDSGADSHFTGNWKILRNIRQVRNVFVRVPLGPPRAITHEGLVDLRNDHSCFTMSVYFVPGFQSNCLSQSQLRKDGFDLEYCNRTGSWKISRGEDYITTEEINGLSILSCNLSLKLSEPSRDHKRFGHSSNFPSKNCEICIRNKMKKLPFNDCPPTTCDVLGRVSSDICGPFVISNDNYKCVVKNLGPVSKFLGINCVRRDNAFYLNQEIYIKSVAERFNINAGSKELSPLPSGILIDDTPSEKPIRELIGGLNYIAHWTRPDVCAAINLLSRKMHCPTVGIWKSAVQILRYLLSTADWSLKLEYVNDKCVIYADADYAVDKDSRSSQSGVFIKIFGSPVYWSSTKQKCKATSSSEAELIAATRGIKEASGMRNLLVELGSSVQLPMILYEDNKNCLHYLNNSCPKHVDVDRKFNEDMILRGIIKTEYIQSNNQVADILTKVGNRLNYKRFTSDLCLVKGEVSES</sequence>
<dbReference type="Pfam" id="PF22936">
    <property type="entry name" value="Pol_BBD"/>
    <property type="match status" value="1"/>
</dbReference>
<keyword evidence="1" id="KW-0479">Metal-binding</keyword>
<evidence type="ECO:0000256" key="1">
    <source>
        <dbReference type="PROSITE-ProRule" id="PRU00047"/>
    </source>
</evidence>
<feature type="domain" description="CCHC-type" evidence="2">
    <location>
        <begin position="208"/>
        <end position="223"/>
    </location>
</feature>
<dbReference type="OrthoDB" id="8027607at2759"/>
<dbReference type="SUPFAM" id="SSF57756">
    <property type="entry name" value="Retrovirus zinc finger-like domains"/>
    <property type="match status" value="1"/>
</dbReference>